<keyword evidence="1" id="KW-1015">Disulfide bond</keyword>
<keyword evidence="6" id="KW-1185">Reference proteome</keyword>
<organism evidence="5 6">
    <name type="scientific">Dreissena polymorpha</name>
    <name type="common">Zebra mussel</name>
    <name type="synonym">Mytilus polymorpha</name>
    <dbReference type="NCBI Taxonomy" id="45954"/>
    <lineage>
        <taxon>Eukaryota</taxon>
        <taxon>Metazoa</taxon>
        <taxon>Spiralia</taxon>
        <taxon>Lophotrochozoa</taxon>
        <taxon>Mollusca</taxon>
        <taxon>Bivalvia</taxon>
        <taxon>Autobranchia</taxon>
        <taxon>Heteroconchia</taxon>
        <taxon>Euheterodonta</taxon>
        <taxon>Imparidentia</taxon>
        <taxon>Neoheterodontei</taxon>
        <taxon>Myida</taxon>
        <taxon>Dreissenoidea</taxon>
        <taxon>Dreissenidae</taxon>
        <taxon>Dreissena</taxon>
    </lineage>
</organism>
<dbReference type="GO" id="GO:0006491">
    <property type="term" value="P:N-glycan processing"/>
    <property type="evidence" value="ECO:0007669"/>
    <property type="project" value="TreeGrafter"/>
</dbReference>
<dbReference type="Pfam" id="PF12999">
    <property type="entry name" value="PRKCSH-like"/>
    <property type="match status" value="1"/>
</dbReference>
<feature type="domain" description="Glucosidase II beta subunit N-terminal" evidence="4">
    <location>
        <begin position="94"/>
        <end position="194"/>
    </location>
</feature>
<dbReference type="GO" id="GO:0017177">
    <property type="term" value="C:glucosidase II complex"/>
    <property type="evidence" value="ECO:0007669"/>
    <property type="project" value="TreeGrafter"/>
</dbReference>
<feature type="transmembrane region" description="Helical" evidence="3">
    <location>
        <begin position="12"/>
        <end position="30"/>
    </location>
</feature>
<dbReference type="InterPro" id="IPR028146">
    <property type="entry name" value="PRKCSH_N"/>
</dbReference>
<evidence type="ECO:0000256" key="2">
    <source>
        <dbReference type="SAM" id="MobiDB-lite"/>
    </source>
</evidence>
<feature type="compositionally biased region" description="Basic and acidic residues" evidence="2">
    <location>
        <begin position="66"/>
        <end position="80"/>
    </location>
</feature>
<dbReference type="InterPro" id="IPR039794">
    <property type="entry name" value="Gtb1-like"/>
</dbReference>
<reference evidence="5" key="1">
    <citation type="journal article" date="2019" name="bioRxiv">
        <title>The Genome of the Zebra Mussel, Dreissena polymorpha: A Resource for Invasive Species Research.</title>
        <authorList>
            <person name="McCartney M.A."/>
            <person name="Auch B."/>
            <person name="Kono T."/>
            <person name="Mallez S."/>
            <person name="Zhang Y."/>
            <person name="Obille A."/>
            <person name="Becker A."/>
            <person name="Abrahante J.E."/>
            <person name="Garbe J."/>
            <person name="Badalamenti J.P."/>
            <person name="Herman A."/>
            <person name="Mangelson H."/>
            <person name="Liachko I."/>
            <person name="Sullivan S."/>
            <person name="Sone E.D."/>
            <person name="Koren S."/>
            <person name="Silverstein K.A.T."/>
            <person name="Beckman K.B."/>
            <person name="Gohl D.M."/>
        </authorList>
    </citation>
    <scope>NUCLEOTIDE SEQUENCE</scope>
    <source>
        <strain evidence="5">Duluth1</strain>
        <tissue evidence="5">Whole animal</tissue>
    </source>
</reference>
<evidence type="ECO:0000256" key="1">
    <source>
        <dbReference type="ARBA" id="ARBA00023157"/>
    </source>
</evidence>
<dbReference type="CDD" id="cd00112">
    <property type="entry name" value="LDLa"/>
    <property type="match status" value="1"/>
</dbReference>
<dbReference type="Proteomes" id="UP000828390">
    <property type="component" value="Unassembled WGS sequence"/>
</dbReference>
<dbReference type="InterPro" id="IPR002172">
    <property type="entry name" value="LDrepeatLR_classA_rpt"/>
</dbReference>
<evidence type="ECO:0000313" key="6">
    <source>
        <dbReference type="Proteomes" id="UP000828390"/>
    </source>
</evidence>
<dbReference type="AlphaFoldDB" id="A0A9D3Z2Y4"/>
<keyword evidence="3" id="KW-0812">Transmembrane</keyword>
<gene>
    <name evidence="5" type="ORF">DPMN_068706</name>
</gene>
<dbReference type="PANTHER" id="PTHR12630:SF1">
    <property type="entry name" value="GLUCOSIDASE 2 SUBUNIT BETA"/>
    <property type="match status" value="1"/>
</dbReference>
<reference evidence="5" key="2">
    <citation type="submission" date="2020-11" db="EMBL/GenBank/DDBJ databases">
        <authorList>
            <person name="McCartney M.A."/>
            <person name="Auch B."/>
            <person name="Kono T."/>
            <person name="Mallez S."/>
            <person name="Becker A."/>
            <person name="Gohl D.M."/>
            <person name="Silverstein K.A.T."/>
            <person name="Koren S."/>
            <person name="Bechman K.B."/>
            <person name="Herman A."/>
            <person name="Abrahante J.E."/>
            <person name="Garbe J."/>
        </authorList>
    </citation>
    <scope>NUCLEOTIDE SEQUENCE</scope>
    <source>
        <strain evidence="5">Duluth1</strain>
        <tissue evidence="5">Whole animal</tissue>
    </source>
</reference>
<dbReference type="EMBL" id="JAIWYP010000014">
    <property type="protein sequence ID" value="KAH3709244.1"/>
    <property type="molecule type" value="Genomic_DNA"/>
</dbReference>
<evidence type="ECO:0000256" key="3">
    <source>
        <dbReference type="SAM" id="Phobius"/>
    </source>
</evidence>
<name>A0A9D3Z2Y4_DREPO</name>
<dbReference type="PANTHER" id="PTHR12630">
    <property type="entry name" value="N-LINKED OLIGOSACCHARIDE PROCESSING"/>
    <property type="match status" value="1"/>
</dbReference>
<feature type="region of interest" description="Disordered" evidence="2">
    <location>
        <begin position="55"/>
        <end position="81"/>
    </location>
</feature>
<keyword evidence="3" id="KW-0472">Membrane</keyword>
<protein>
    <recommendedName>
        <fullName evidence="4">Glucosidase II beta subunit N-terminal domain-containing protein</fullName>
    </recommendedName>
</protein>
<keyword evidence="3" id="KW-1133">Transmembrane helix</keyword>
<evidence type="ECO:0000259" key="4">
    <source>
        <dbReference type="Pfam" id="PF12999"/>
    </source>
</evidence>
<sequence length="302" mass="33990">MNFIILRRKYRIVLLIAFAGGIYLCFQIFSMKVLNFSHQKDLKSRVLHAGKVMQDPPEIDNYVPSDDSKDRETNNEHDTDVQSENKFNVIDTHYTINTEPKVLGILDSLSEKYTPQNGNFQCLNSKESIPFSSVNDDYCDCEDSTDEPGTSACPDSKFYCTFQNQDLGVQYIPGSRVNDGVCDCCDGSDEWSGITVFSGVKLTEKRLKGTLTHAPCSNTCQEAKDVGREDAKIRELGKKIRLEYVQKGRASNNANLYGQDGAFFKLSLECFEFSSPEYKYKLCPFKSATQQKFPAPATNIGK</sequence>
<accession>A0A9D3Z2Y4</accession>
<comment type="caution">
    <text evidence="5">The sequence shown here is derived from an EMBL/GenBank/DDBJ whole genome shotgun (WGS) entry which is preliminary data.</text>
</comment>
<proteinExistence type="predicted"/>
<evidence type="ECO:0000313" key="5">
    <source>
        <dbReference type="EMBL" id="KAH3709244.1"/>
    </source>
</evidence>